<reference evidence="2" key="1">
    <citation type="journal article" date="2020" name="Cell">
        <title>Large-Scale Comparative Analyses of Tick Genomes Elucidate Their Genetic Diversity and Vector Capacities.</title>
        <authorList>
            <consortium name="Tick Genome and Microbiome Consortium (TIGMIC)"/>
            <person name="Jia N."/>
            <person name="Wang J."/>
            <person name="Shi W."/>
            <person name="Du L."/>
            <person name="Sun Y."/>
            <person name="Zhan W."/>
            <person name="Jiang J.F."/>
            <person name="Wang Q."/>
            <person name="Zhang B."/>
            <person name="Ji P."/>
            <person name="Bell-Sakyi L."/>
            <person name="Cui X.M."/>
            <person name="Yuan T.T."/>
            <person name="Jiang B.G."/>
            <person name="Yang W.F."/>
            <person name="Lam T.T."/>
            <person name="Chang Q.C."/>
            <person name="Ding S.J."/>
            <person name="Wang X.J."/>
            <person name="Zhu J.G."/>
            <person name="Ruan X.D."/>
            <person name="Zhao L."/>
            <person name="Wei J.T."/>
            <person name="Ye R.Z."/>
            <person name="Que T.C."/>
            <person name="Du C.H."/>
            <person name="Zhou Y.H."/>
            <person name="Cheng J.X."/>
            <person name="Dai P.F."/>
            <person name="Guo W.B."/>
            <person name="Han X.H."/>
            <person name="Huang E.J."/>
            <person name="Li L.F."/>
            <person name="Wei W."/>
            <person name="Gao Y.C."/>
            <person name="Liu J.Z."/>
            <person name="Shao H.Z."/>
            <person name="Wang X."/>
            <person name="Wang C.C."/>
            <person name="Yang T.C."/>
            <person name="Huo Q.B."/>
            <person name="Li W."/>
            <person name="Chen H.Y."/>
            <person name="Chen S.E."/>
            <person name="Zhou L.G."/>
            <person name="Ni X.B."/>
            <person name="Tian J.H."/>
            <person name="Sheng Y."/>
            <person name="Liu T."/>
            <person name="Pan Y.S."/>
            <person name="Xia L.Y."/>
            <person name="Li J."/>
            <person name="Zhao F."/>
            <person name="Cao W.C."/>
        </authorList>
    </citation>
    <scope>NUCLEOTIDE SEQUENCE</scope>
    <source>
        <strain evidence="2">Rmic-2018</strain>
    </source>
</reference>
<feature type="chain" id="PRO_5039912534" description="Secreted protein" evidence="1">
    <location>
        <begin position="24"/>
        <end position="242"/>
    </location>
</feature>
<dbReference type="AlphaFoldDB" id="A0A9J6EAW1"/>
<organism evidence="2 3">
    <name type="scientific">Rhipicephalus microplus</name>
    <name type="common">Cattle tick</name>
    <name type="synonym">Boophilus microplus</name>
    <dbReference type="NCBI Taxonomy" id="6941"/>
    <lineage>
        <taxon>Eukaryota</taxon>
        <taxon>Metazoa</taxon>
        <taxon>Ecdysozoa</taxon>
        <taxon>Arthropoda</taxon>
        <taxon>Chelicerata</taxon>
        <taxon>Arachnida</taxon>
        <taxon>Acari</taxon>
        <taxon>Parasitiformes</taxon>
        <taxon>Ixodida</taxon>
        <taxon>Ixodoidea</taxon>
        <taxon>Ixodidae</taxon>
        <taxon>Rhipicephalinae</taxon>
        <taxon>Rhipicephalus</taxon>
        <taxon>Boophilus</taxon>
    </lineage>
</organism>
<keyword evidence="1" id="KW-0732">Signal</keyword>
<gene>
    <name evidence="2" type="ORF">HPB51_017208</name>
</gene>
<dbReference type="Gene3D" id="3.30.40.10">
    <property type="entry name" value="Zinc/RING finger domain, C3HC4 (zinc finger)"/>
    <property type="match status" value="1"/>
</dbReference>
<dbReference type="VEuPathDB" id="VectorBase:LOC119164994"/>
<accession>A0A9J6EAW1</accession>
<reference evidence="2" key="2">
    <citation type="submission" date="2021-09" db="EMBL/GenBank/DDBJ databases">
        <authorList>
            <person name="Jia N."/>
            <person name="Wang J."/>
            <person name="Shi W."/>
            <person name="Du L."/>
            <person name="Sun Y."/>
            <person name="Zhan W."/>
            <person name="Jiang J."/>
            <person name="Wang Q."/>
            <person name="Zhang B."/>
            <person name="Ji P."/>
            <person name="Sakyi L.B."/>
            <person name="Cui X."/>
            <person name="Yuan T."/>
            <person name="Jiang B."/>
            <person name="Yang W."/>
            <person name="Lam T.T.-Y."/>
            <person name="Chang Q."/>
            <person name="Ding S."/>
            <person name="Wang X."/>
            <person name="Zhu J."/>
            <person name="Ruan X."/>
            <person name="Zhao L."/>
            <person name="Wei J."/>
            <person name="Que T."/>
            <person name="Du C."/>
            <person name="Cheng J."/>
            <person name="Dai P."/>
            <person name="Han X."/>
            <person name="Huang E."/>
            <person name="Gao Y."/>
            <person name="Liu J."/>
            <person name="Shao H."/>
            <person name="Ye R."/>
            <person name="Li L."/>
            <person name="Wei W."/>
            <person name="Wang X."/>
            <person name="Wang C."/>
            <person name="Huo Q."/>
            <person name="Li W."/>
            <person name="Guo W."/>
            <person name="Chen H."/>
            <person name="Chen S."/>
            <person name="Zhou L."/>
            <person name="Zhou L."/>
            <person name="Ni X."/>
            <person name="Tian J."/>
            <person name="Zhou Y."/>
            <person name="Sheng Y."/>
            <person name="Liu T."/>
            <person name="Pan Y."/>
            <person name="Xia L."/>
            <person name="Li J."/>
            <person name="Zhao F."/>
            <person name="Cao W."/>
        </authorList>
    </citation>
    <scope>NUCLEOTIDE SEQUENCE</scope>
    <source>
        <strain evidence="2">Rmic-2018</strain>
        <tissue evidence="2">Larvae</tissue>
    </source>
</reference>
<evidence type="ECO:0000313" key="2">
    <source>
        <dbReference type="EMBL" id="KAH8031436.1"/>
    </source>
</evidence>
<dbReference type="EMBL" id="JABSTU010000005">
    <property type="protein sequence ID" value="KAH8031436.1"/>
    <property type="molecule type" value="Genomic_DNA"/>
</dbReference>
<name>A0A9J6EAW1_RHIMP</name>
<feature type="signal peptide" evidence="1">
    <location>
        <begin position="1"/>
        <end position="23"/>
    </location>
</feature>
<protein>
    <recommendedName>
        <fullName evidence="4">Secreted protein</fullName>
    </recommendedName>
</protein>
<keyword evidence="3" id="KW-1185">Reference proteome</keyword>
<proteinExistence type="predicted"/>
<evidence type="ECO:0000256" key="1">
    <source>
        <dbReference type="SAM" id="SignalP"/>
    </source>
</evidence>
<evidence type="ECO:0008006" key="4">
    <source>
        <dbReference type="Google" id="ProtNLM"/>
    </source>
</evidence>
<evidence type="ECO:0000313" key="3">
    <source>
        <dbReference type="Proteomes" id="UP000821866"/>
    </source>
</evidence>
<sequence>MSATTLSRCTLLVLVLLWCDVSAGPGLDTKFLMELASHFDTSVLTQSCRKVFSKCKARIIPLVLQLESLLQKAPGLLDVECVQKELAKGFPRFDIECVMSDDYREDPAYRKAEYTRFRARQLHCVSIASKYGSLAIAVRLPCAHILCGSCALDAVARLSARATAANHDGLCPEEGAPFLKSELEVVTFPVEILWSQTVLCVNAGFGCTFHAKLRHLPGHLRNGCHVSHRASPHLRELGCSGV</sequence>
<dbReference type="Proteomes" id="UP000821866">
    <property type="component" value="Chromosome 3"/>
</dbReference>
<dbReference type="InterPro" id="IPR013083">
    <property type="entry name" value="Znf_RING/FYVE/PHD"/>
</dbReference>
<comment type="caution">
    <text evidence="2">The sequence shown here is derived from an EMBL/GenBank/DDBJ whole genome shotgun (WGS) entry which is preliminary data.</text>
</comment>